<dbReference type="AlphaFoldDB" id="A0A507CXP2"/>
<dbReference type="GO" id="GO:0005634">
    <property type="term" value="C:nucleus"/>
    <property type="evidence" value="ECO:0007669"/>
    <property type="project" value="TreeGrafter"/>
</dbReference>
<feature type="compositionally biased region" description="Low complexity" evidence="3">
    <location>
        <begin position="74"/>
        <end position="86"/>
    </location>
</feature>
<dbReference type="EMBL" id="QEAN01000183">
    <property type="protein sequence ID" value="TPX43979.1"/>
    <property type="molecule type" value="Genomic_DNA"/>
</dbReference>
<dbReference type="STRING" id="286115.A0A507CXP2"/>
<keyword evidence="2" id="KW-0963">Cytoplasm</keyword>
<feature type="region of interest" description="Disordered" evidence="3">
    <location>
        <begin position="1"/>
        <end position="274"/>
    </location>
</feature>
<comment type="subcellular location">
    <subcellularLocation>
        <location evidence="1">Cytoplasm</location>
    </subcellularLocation>
</comment>
<protein>
    <recommendedName>
        <fullName evidence="4">Hyaluronan/mRNA-binding protein domain-containing protein</fullName>
    </recommendedName>
</protein>
<dbReference type="VEuPathDB" id="FungiDB:SeMB42_g04487"/>
<gene>
    <name evidence="5" type="ORF">SeMB42_g04487</name>
</gene>
<feature type="compositionally biased region" description="Gly residues" evidence="3">
    <location>
        <begin position="347"/>
        <end position="356"/>
    </location>
</feature>
<evidence type="ECO:0000259" key="4">
    <source>
        <dbReference type="SMART" id="SM01233"/>
    </source>
</evidence>
<dbReference type="GO" id="GO:0005737">
    <property type="term" value="C:cytoplasm"/>
    <property type="evidence" value="ECO:0007669"/>
    <property type="project" value="UniProtKB-SubCell"/>
</dbReference>
<evidence type="ECO:0000313" key="5">
    <source>
        <dbReference type="EMBL" id="TPX43979.1"/>
    </source>
</evidence>
<dbReference type="PANTHER" id="PTHR12299:SF17">
    <property type="entry name" value="AT19571P-RELATED"/>
    <property type="match status" value="1"/>
</dbReference>
<evidence type="ECO:0000256" key="1">
    <source>
        <dbReference type="ARBA" id="ARBA00004496"/>
    </source>
</evidence>
<organism evidence="5 6">
    <name type="scientific">Synchytrium endobioticum</name>
    <dbReference type="NCBI Taxonomy" id="286115"/>
    <lineage>
        <taxon>Eukaryota</taxon>
        <taxon>Fungi</taxon>
        <taxon>Fungi incertae sedis</taxon>
        <taxon>Chytridiomycota</taxon>
        <taxon>Chytridiomycota incertae sedis</taxon>
        <taxon>Chytridiomycetes</taxon>
        <taxon>Synchytriales</taxon>
        <taxon>Synchytriaceae</taxon>
        <taxon>Synchytrium</taxon>
    </lineage>
</organism>
<dbReference type="SMART" id="SM01233">
    <property type="entry name" value="HABP4_PAI-RBP1"/>
    <property type="match status" value="1"/>
</dbReference>
<proteinExistence type="predicted"/>
<sequence>MDVKSRNPFELLGDDDSDAPAAVVASKSLNKSASKTSPPPQTSGAQSKNTAALDKSRATPGENSSRSRTEYPRRGAANAGRGARAGADLDGQPRDRPPRFSGSRSGDSTNGIVSEDGGIRPSRERRSDNWDGPSADSQNDGGRGRGSYRGRPAGRGREYDRRSGRVDMDSEKKEVAGKGSWGDPVTSETGGEHVEGLPAEDALATAKIDSSDLERAEGGATPDEGATAAEPKEQSPEDKFKSLEDYLKEQAEKKAATAAAASRKANEGADTSQWKDTVEFKRCDDEDVFIALGQTKSKKTAGAAAKEKVQVDLNITFNEGAARRGGRGDFRGGRGRGVDRGERAAALGGGGGGKGRAGPQAVRKLELANCVYIVKKPTAAYYT</sequence>
<dbReference type="Pfam" id="PF09598">
    <property type="entry name" value="Stm1_N"/>
    <property type="match status" value="1"/>
</dbReference>
<dbReference type="Proteomes" id="UP000317494">
    <property type="component" value="Unassembled WGS sequence"/>
</dbReference>
<feature type="compositionally biased region" description="Basic and acidic residues" evidence="3">
    <location>
        <begin position="230"/>
        <end position="255"/>
    </location>
</feature>
<dbReference type="InterPro" id="IPR019084">
    <property type="entry name" value="STM1-like_N"/>
</dbReference>
<evidence type="ECO:0000256" key="2">
    <source>
        <dbReference type="ARBA" id="ARBA00022490"/>
    </source>
</evidence>
<dbReference type="PANTHER" id="PTHR12299">
    <property type="entry name" value="HYALURONIC ACID-BINDING PROTEIN 4"/>
    <property type="match status" value="1"/>
</dbReference>
<feature type="compositionally biased region" description="Polar residues" evidence="3">
    <location>
        <begin position="27"/>
        <end position="50"/>
    </location>
</feature>
<feature type="compositionally biased region" description="Polar residues" evidence="3">
    <location>
        <begin position="102"/>
        <end position="112"/>
    </location>
</feature>
<comment type="caution">
    <text evidence="5">The sequence shown here is derived from an EMBL/GenBank/DDBJ whole genome shotgun (WGS) entry which is preliminary data.</text>
</comment>
<feature type="region of interest" description="Disordered" evidence="3">
    <location>
        <begin position="322"/>
        <end position="358"/>
    </location>
</feature>
<dbReference type="Pfam" id="PF04774">
    <property type="entry name" value="HABP4_PAI-RBP1"/>
    <property type="match status" value="1"/>
</dbReference>
<feature type="compositionally biased region" description="Basic and acidic residues" evidence="3">
    <location>
        <begin position="326"/>
        <end position="343"/>
    </location>
</feature>
<feature type="compositionally biased region" description="Basic and acidic residues" evidence="3">
    <location>
        <begin position="117"/>
        <end position="129"/>
    </location>
</feature>
<reference evidence="5 6" key="1">
    <citation type="journal article" date="2019" name="Sci. Rep.">
        <title>Comparative genomics of chytrid fungi reveal insights into the obligate biotrophic and pathogenic lifestyle of Synchytrium endobioticum.</title>
        <authorList>
            <person name="van de Vossenberg B.T.L.H."/>
            <person name="Warris S."/>
            <person name="Nguyen H.D.T."/>
            <person name="van Gent-Pelzer M.P.E."/>
            <person name="Joly D.L."/>
            <person name="van de Geest H.C."/>
            <person name="Bonants P.J.M."/>
            <person name="Smith D.S."/>
            <person name="Levesque C.A."/>
            <person name="van der Lee T.A.J."/>
        </authorList>
    </citation>
    <scope>NUCLEOTIDE SEQUENCE [LARGE SCALE GENOMIC DNA]</scope>
    <source>
        <strain evidence="5 6">MB42</strain>
    </source>
</reference>
<keyword evidence="6" id="KW-1185">Reference proteome</keyword>
<evidence type="ECO:0000256" key="3">
    <source>
        <dbReference type="SAM" id="MobiDB-lite"/>
    </source>
</evidence>
<dbReference type="InterPro" id="IPR039764">
    <property type="entry name" value="HABP4/SERBP1-like"/>
</dbReference>
<feature type="domain" description="Hyaluronan/mRNA-binding protein" evidence="4">
    <location>
        <begin position="155"/>
        <end position="268"/>
    </location>
</feature>
<name>A0A507CXP2_9FUNG</name>
<evidence type="ECO:0000313" key="6">
    <source>
        <dbReference type="Proteomes" id="UP000317494"/>
    </source>
</evidence>
<feature type="compositionally biased region" description="Basic and acidic residues" evidence="3">
    <location>
        <begin position="155"/>
        <end position="176"/>
    </location>
</feature>
<accession>A0A507CXP2</accession>
<dbReference type="InterPro" id="IPR006861">
    <property type="entry name" value="HABP4_PAIRBP1-bd"/>
</dbReference>
<dbReference type="GO" id="GO:0003723">
    <property type="term" value="F:RNA binding"/>
    <property type="evidence" value="ECO:0007669"/>
    <property type="project" value="InterPro"/>
</dbReference>
<dbReference type="Gene3D" id="6.10.140.1040">
    <property type="match status" value="1"/>
</dbReference>